<comment type="caution">
    <text evidence="1">The sequence shown here is derived from an EMBL/GenBank/DDBJ whole genome shotgun (WGS) entry which is preliminary data.</text>
</comment>
<protein>
    <submittedName>
        <fullName evidence="1">Uncharacterized protein</fullName>
    </submittedName>
</protein>
<proteinExistence type="predicted"/>
<organism evidence="1 2">
    <name type="scientific">Mesorhizobium shonense</name>
    <dbReference type="NCBI Taxonomy" id="1209948"/>
    <lineage>
        <taxon>Bacteria</taxon>
        <taxon>Pseudomonadati</taxon>
        <taxon>Pseudomonadota</taxon>
        <taxon>Alphaproteobacteria</taxon>
        <taxon>Hyphomicrobiales</taxon>
        <taxon>Phyllobacteriaceae</taxon>
        <taxon>Mesorhizobium</taxon>
    </lineage>
</organism>
<dbReference type="Proteomes" id="UP001549036">
    <property type="component" value="Unassembled WGS sequence"/>
</dbReference>
<dbReference type="EMBL" id="JBEPLM010000013">
    <property type="protein sequence ID" value="MET3596149.1"/>
    <property type="molecule type" value="Genomic_DNA"/>
</dbReference>
<evidence type="ECO:0000313" key="1">
    <source>
        <dbReference type="EMBL" id="MET3596149.1"/>
    </source>
</evidence>
<keyword evidence="2" id="KW-1185">Reference proteome</keyword>
<name>A0ABV2HZS9_9HYPH</name>
<gene>
    <name evidence="1" type="ORF">ABID26_005566</name>
</gene>
<accession>A0ABV2HZS9</accession>
<evidence type="ECO:0000313" key="2">
    <source>
        <dbReference type="Proteomes" id="UP001549036"/>
    </source>
</evidence>
<dbReference type="RefSeq" id="WP_292342224.1">
    <property type="nucleotide sequence ID" value="NZ_JBEPLM010000013.1"/>
</dbReference>
<reference evidence="1 2" key="1">
    <citation type="submission" date="2024-06" db="EMBL/GenBank/DDBJ databases">
        <title>Genomic Encyclopedia of Type Strains, Phase IV (KMG-IV): sequencing the most valuable type-strain genomes for metagenomic binning, comparative biology and taxonomic classification.</title>
        <authorList>
            <person name="Goeker M."/>
        </authorList>
    </citation>
    <scope>NUCLEOTIDE SEQUENCE [LARGE SCALE GENOMIC DNA]</scope>
    <source>
        <strain evidence="1 2">DSM 29846</strain>
    </source>
</reference>
<sequence length="71" mass="7936">MSASDKWLKAPVCGNQQSRTEQFPFLNIFKRKEVKCWPLRKQCNRGMPGDAAALLTPELNGEVSDMVASPL</sequence>